<evidence type="ECO:0000259" key="16">
    <source>
        <dbReference type="SMART" id="SM00458"/>
    </source>
</evidence>
<comment type="caution">
    <text evidence="17">The sequence shown here is derived from an EMBL/GenBank/DDBJ whole genome shotgun (WGS) entry which is preliminary data.</text>
</comment>
<evidence type="ECO:0000256" key="8">
    <source>
        <dbReference type="ARBA" id="ARBA00022989"/>
    </source>
</evidence>
<dbReference type="PANTHER" id="PTHR11675">
    <property type="entry name" value="N-ACETYLGALACTOSAMINYLTRANSFERASE"/>
    <property type="match status" value="1"/>
</dbReference>
<evidence type="ECO:0000313" key="17">
    <source>
        <dbReference type="EMBL" id="GFO20106.1"/>
    </source>
</evidence>
<dbReference type="AlphaFoldDB" id="A0AAV4BI41"/>
<keyword evidence="9 14" id="KW-0333">Golgi apparatus</keyword>
<dbReference type="InterPro" id="IPR000772">
    <property type="entry name" value="Ricin_B_lectin"/>
</dbReference>
<dbReference type="PROSITE" id="PS50231">
    <property type="entry name" value="RICIN_B_LECTIN"/>
    <property type="match status" value="1"/>
</dbReference>
<keyword evidence="4 14" id="KW-0808">Transferase</keyword>
<evidence type="ECO:0000256" key="15">
    <source>
        <dbReference type="SAM" id="MobiDB-lite"/>
    </source>
</evidence>
<dbReference type="SUPFAM" id="SSF53448">
    <property type="entry name" value="Nucleotide-diphospho-sugar transferases"/>
    <property type="match status" value="1"/>
</dbReference>
<evidence type="ECO:0000256" key="6">
    <source>
        <dbReference type="ARBA" id="ARBA00022734"/>
    </source>
</evidence>
<dbReference type="FunFam" id="3.90.550.10:FF:000053">
    <property type="entry name" value="Polypeptide N-acetylgalactosaminyltransferase"/>
    <property type="match status" value="1"/>
</dbReference>
<gene>
    <name evidence="17" type="ORF">PoB_004661100</name>
</gene>
<dbReference type="InterPro" id="IPR045885">
    <property type="entry name" value="GalNAc-T"/>
</dbReference>
<keyword evidence="7" id="KW-0735">Signal-anchor</keyword>
<evidence type="ECO:0000313" key="18">
    <source>
        <dbReference type="Proteomes" id="UP000735302"/>
    </source>
</evidence>
<feature type="transmembrane region" description="Helical" evidence="14">
    <location>
        <begin position="20"/>
        <end position="36"/>
    </location>
</feature>
<dbReference type="InterPro" id="IPR001173">
    <property type="entry name" value="Glyco_trans_2-like"/>
</dbReference>
<evidence type="ECO:0000256" key="11">
    <source>
        <dbReference type="ARBA" id="ARBA00023157"/>
    </source>
</evidence>
<dbReference type="SUPFAM" id="SSF50370">
    <property type="entry name" value="Ricin B-like lectins"/>
    <property type="match status" value="1"/>
</dbReference>
<accession>A0AAV4BI41</accession>
<dbReference type="SMART" id="SM00458">
    <property type="entry name" value="RICIN"/>
    <property type="match status" value="1"/>
</dbReference>
<name>A0AAV4BI41_9GAST</name>
<keyword evidence="5 14" id="KW-0812">Transmembrane</keyword>
<dbReference type="Pfam" id="PF00535">
    <property type="entry name" value="Glycos_transf_2"/>
    <property type="match status" value="1"/>
</dbReference>
<proteinExistence type="inferred from homology"/>
<keyword evidence="18" id="KW-1185">Reference proteome</keyword>
<dbReference type="Gene3D" id="3.90.550.10">
    <property type="entry name" value="Spore Coat Polysaccharide Biosynthesis Protein SpsA, Chain A"/>
    <property type="match status" value="1"/>
</dbReference>
<evidence type="ECO:0000256" key="2">
    <source>
        <dbReference type="ARBA" id="ARBA00004323"/>
    </source>
</evidence>
<evidence type="ECO:0000256" key="14">
    <source>
        <dbReference type="RuleBase" id="RU361242"/>
    </source>
</evidence>
<evidence type="ECO:0000256" key="9">
    <source>
        <dbReference type="ARBA" id="ARBA00023034"/>
    </source>
</evidence>
<evidence type="ECO:0000256" key="1">
    <source>
        <dbReference type="ARBA" id="ARBA00001936"/>
    </source>
</evidence>
<dbReference type="GO" id="GO:0006493">
    <property type="term" value="P:protein O-linked glycosylation"/>
    <property type="evidence" value="ECO:0007669"/>
    <property type="project" value="TreeGrafter"/>
</dbReference>
<dbReference type="Proteomes" id="UP000735302">
    <property type="component" value="Unassembled WGS sequence"/>
</dbReference>
<evidence type="ECO:0000256" key="13">
    <source>
        <dbReference type="ARBA" id="ARBA00023211"/>
    </source>
</evidence>
<feature type="domain" description="Ricin B lectin" evidence="16">
    <location>
        <begin position="589"/>
        <end position="705"/>
    </location>
</feature>
<reference evidence="17 18" key="1">
    <citation type="journal article" date="2021" name="Elife">
        <title>Chloroplast acquisition without the gene transfer in kleptoplastic sea slugs, Plakobranchus ocellatus.</title>
        <authorList>
            <person name="Maeda T."/>
            <person name="Takahashi S."/>
            <person name="Yoshida T."/>
            <person name="Shimamura S."/>
            <person name="Takaki Y."/>
            <person name="Nagai Y."/>
            <person name="Toyoda A."/>
            <person name="Suzuki Y."/>
            <person name="Arimoto A."/>
            <person name="Ishii H."/>
            <person name="Satoh N."/>
            <person name="Nishiyama T."/>
            <person name="Hasebe M."/>
            <person name="Maruyama T."/>
            <person name="Minagawa J."/>
            <person name="Obokata J."/>
            <person name="Shigenobu S."/>
        </authorList>
    </citation>
    <scope>NUCLEOTIDE SEQUENCE [LARGE SCALE GENOMIC DNA]</scope>
</reference>
<comment type="cofactor">
    <cofactor evidence="1 14">
        <name>Mn(2+)</name>
        <dbReference type="ChEBI" id="CHEBI:29035"/>
    </cofactor>
</comment>
<comment type="pathway">
    <text evidence="14">Protein modification; protein glycosylation.</text>
</comment>
<dbReference type="GO" id="GO:0000139">
    <property type="term" value="C:Golgi membrane"/>
    <property type="evidence" value="ECO:0007669"/>
    <property type="project" value="UniProtKB-SubCell"/>
</dbReference>
<keyword evidence="13 14" id="KW-0464">Manganese</keyword>
<keyword evidence="11 14" id="KW-1015">Disulfide bond</keyword>
<dbReference type="GO" id="GO:0030246">
    <property type="term" value="F:carbohydrate binding"/>
    <property type="evidence" value="ECO:0007669"/>
    <property type="project" value="UniProtKB-KW"/>
</dbReference>
<dbReference type="Pfam" id="PF02709">
    <property type="entry name" value="Glyco_transf_7C"/>
    <property type="match status" value="1"/>
</dbReference>
<comment type="subcellular location">
    <subcellularLocation>
        <location evidence="2 14">Golgi apparatus membrane</location>
        <topology evidence="2 14">Single-pass type II membrane protein</topology>
    </subcellularLocation>
</comment>
<dbReference type="InterPro" id="IPR029044">
    <property type="entry name" value="Nucleotide-diphossugar_trans"/>
</dbReference>
<evidence type="ECO:0000256" key="10">
    <source>
        <dbReference type="ARBA" id="ARBA00023136"/>
    </source>
</evidence>
<keyword evidence="10 14" id="KW-0472">Membrane</keyword>
<evidence type="ECO:0000256" key="5">
    <source>
        <dbReference type="ARBA" id="ARBA00022692"/>
    </source>
</evidence>
<keyword evidence="8 14" id="KW-1133">Transmembrane helix</keyword>
<dbReference type="EMBL" id="BLXT01005153">
    <property type="protein sequence ID" value="GFO20106.1"/>
    <property type="molecule type" value="Genomic_DNA"/>
</dbReference>
<comment type="similarity">
    <text evidence="3 14">Belongs to the glycosyltransferase 2 family. GalNAc-T subfamily.</text>
</comment>
<keyword evidence="14" id="KW-0328">Glycosyltransferase</keyword>
<dbReference type="InterPro" id="IPR027791">
    <property type="entry name" value="Galactosyl_T_C"/>
</dbReference>
<dbReference type="Gene3D" id="2.80.10.50">
    <property type="match status" value="1"/>
</dbReference>
<dbReference type="Pfam" id="PF00652">
    <property type="entry name" value="Ricin_B_lectin"/>
    <property type="match status" value="1"/>
</dbReference>
<keyword evidence="6 14" id="KW-0430">Lectin</keyword>
<evidence type="ECO:0000256" key="4">
    <source>
        <dbReference type="ARBA" id="ARBA00022679"/>
    </source>
</evidence>
<protein>
    <recommendedName>
        <fullName evidence="14">Polypeptide N-acetylgalactosaminyltransferase</fullName>
        <ecNumber evidence="14">2.4.1.-</ecNumber>
    </recommendedName>
    <alternativeName>
        <fullName evidence="14">Protein-UDP acetylgalactosaminyltransferase</fullName>
    </alternativeName>
</protein>
<keyword evidence="12" id="KW-0325">Glycoprotein</keyword>
<dbReference type="PANTHER" id="PTHR11675:SF131">
    <property type="entry name" value="POLYPEPTIDE N-ACETYLGALACTOSAMINYLTRANSFERASE 9-RELATED"/>
    <property type="match status" value="1"/>
</dbReference>
<feature type="compositionally biased region" description="Basic and acidic residues" evidence="15">
    <location>
        <begin position="143"/>
        <end position="161"/>
    </location>
</feature>
<organism evidence="17 18">
    <name type="scientific">Plakobranchus ocellatus</name>
    <dbReference type="NCBI Taxonomy" id="259542"/>
    <lineage>
        <taxon>Eukaryota</taxon>
        <taxon>Metazoa</taxon>
        <taxon>Spiralia</taxon>
        <taxon>Lophotrochozoa</taxon>
        <taxon>Mollusca</taxon>
        <taxon>Gastropoda</taxon>
        <taxon>Heterobranchia</taxon>
        <taxon>Euthyneura</taxon>
        <taxon>Panpulmonata</taxon>
        <taxon>Sacoglossa</taxon>
        <taxon>Placobranchoidea</taxon>
        <taxon>Plakobranchidae</taxon>
        <taxon>Plakobranchus</taxon>
    </lineage>
</organism>
<sequence length="719" mass="82372">MPSLRYLKFKLYRVIYGKSFLLMVPIMWICVLLWSARTADHSMRANINHRFAEEFLDPSVHHRSKTGKRSNDKFIPATQRAMPKGSLQQRHDGQVKHDSSDKQNKESKTINLVERIGFHVGAKKRKQNKNQDNTINSKRKKKTEQPVRKGDHEKDQNQPKLDRLGGALFKTHSSAKHHQQAPTNLLVRNVDYKEVLWLSVPPDRQPILPGKRSYAPLLGEGGQPVEIVESTLSSEERKKWDTGWENHKFNEYVSDKISIEREVPDYRPYQCLEKHISPDLPRASIIICFYNEAWSVLLRTIHSVFRKSPPELIREIILVDDFSDMASMKSPLEKYAATVPKLRLLRMTRRSGLVKARLAGIKEALGPVIIFLDSHIECEEGWLPPLLQVISRHRDVAVTPGIDIINHKTFAVEDAVGVIGGMDFDGLVFNWMEALPRMLENTTSPADIIVSPTMAGGLFAINKQFFLDIGTYDPGLELWGGENIELSLKLWMCGGGIFINPCSRVAHIFREVSPYLKGETTNVVIKNSARVAQVWLDEYTKFYFPDKPYDELVYGSVEEQLKLKRSLKCKGFGWYLEHVYPELYIYGTGAFLGKITSSNGLCIHRSGSNKRNPLTLIDCTLAMGWEMTRMKEIRSMTLCFEKSSSVLLAAKCDLKSKKQLFQYNIQDRTIYHPLSQTCLGVTSNRLSPFSFQRCTGSHSQTWDWPYNPNYVPYHQSKHR</sequence>
<dbReference type="InterPro" id="IPR035992">
    <property type="entry name" value="Ricin_B-like_lectins"/>
</dbReference>
<evidence type="ECO:0000256" key="7">
    <source>
        <dbReference type="ARBA" id="ARBA00022968"/>
    </source>
</evidence>
<dbReference type="CDD" id="cd02510">
    <property type="entry name" value="pp-GalNAc-T"/>
    <property type="match status" value="1"/>
</dbReference>
<feature type="region of interest" description="Disordered" evidence="15">
    <location>
        <begin position="61"/>
        <end position="161"/>
    </location>
</feature>
<evidence type="ECO:0000256" key="3">
    <source>
        <dbReference type="ARBA" id="ARBA00005680"/>
    </source>
</evidence>
<evidence type="ECO:0000256" key="12">
    <source>
        <dbReference type="ARBA" id="ARBA00023180"/>
    </source>
</evidence>
<feature type="compositionally biased region" description="Basic and acidic residues" evidence="15">
    <location>
        <begin position="89"/>
        <end position="108"/>
    </location>
</feature>
<dbReference type="EC" id="2.4.1.-" evidence="14"/>
<dbReference type="GO" id="GO:0004653">
    <property type="term" value="F:polypeptide N-acetylgalactosaminyltransferase activity"/>
    <property type="evidence" value="ECO:0007669"/>
    <property type="project" value="TreeGrafter"/>
</dbReference>